<organism evidence="1 2">
    <name type="scientific">Actinobacillus minor 202</name>
    <dbReference type="NCBI Taxonomy" id="591023"/>
    <lineage>
        <taxon>Bacteria</taxon>
        <taxon>Pseudomonadati</taxon>
        <taxon>Pseudomonadota</taxon>
        <taxon>Gammaproteobacteria</taxon>
        <taxon>Pasteurellales</taxon>
        <taxon>Pasteurellaceae</taxon>
        <taxon>Actinobacillus</taxon>
    </lineage>
</organism>
<name>A0ABM9YVT2_9PAST</name>
<comment type="caution">
    <text evidence="1">The sequence shown here is derived from an EMBL/GenBank/DDBJ whole genome shotgun (WGS) entry which is preliminary data.</text>
</comment>
<feature type="non-terminal residue" evidence="1">
    <location>
        <position position="36"/>
    </location>
</feature>
<sequence length="36" mass="3704">QRLALLAENDVVLGTATTSSALTEYHHTKSGGAFGS</sequence>
<gene>
    <name evidence="1" type="ORF">AM202_04487</name>
</gene>
<evidence type="ECO:0000313" key="1">
    <source>
        <dbReference type="EMBL" id="EEV25451.1"/>
    </source>
</evidence>
<keyword evidence="2" id="KW-1185">Reference proteome</keyword>
<evidence type="ECO:0000313" key="2">
    <source>
        <dbReference type="Proteomes" id="UP000003394"/>
    </source>
</evidence>
<feature type="non-terminal residue" evidence="1">
    <location>
        <position position="1"/>
    </location>
</feature>
<reference evidence="1 2" key="1">
    <citation type="journal article" date="2010" name="Vet. Microbiol.">
        <title>Production of haemolysins by strains of the Actinobacillus minor/porcitonsillarum complex.</title>
        <authorList>
            <person name="Arya G."/>
            <person name="Niven D.F."/>
        </authorList>
    </citation>
    <scope>NUCLEOTIDE SEQUENCE [LARGE SCALE GENOMIC DNA]</scope>
    <source>
        <strain evidence="2">strain 202</strain>
    </source>
</reference>
<proteinExistence type="predicted"/>
<dbReference type="Proteomes" id="UP000003394">
    <property type="component" value="Unassembled WGS sequence"/>
</dbReference>
<accession>A0ABM9YVT2</accession>
<dbReference type="EMBL" id="ACFT01000149">
    <property type="protein sequence ID" value="EEV25451.1"/>
    <property type="molecule type" value="Genomic_DNA"/>
</dbReference>
<protein>
    <submittedName>
        <fullName evidence="1">Uncharacterized protein</fullName>
    </submittedName>
</protein>